<dbReference type="Proteomes" id="UP000076552">
    <property type="component" value="Unassembled WGS sequence"/>
</dbReference>
<feature type="chain" id="PRO_5007829237" evidence="2">
    <location>
        <begin position="22"/>
        <end position="657"/>
    </location>
</feature>
<accession>A0A161WAW6</accession>
<dbReference type="InterPro" id="IPR011042">
    <property type="entry name" value="6-blade_b-propeller_TolB-like"/>
</dbReference>
<evidence type="ECO:0000256" key="2">
    <source>
        <dbReference type="SAM" id="SignalP"/>
    </source>
</evidence>
<name>A0A161WAW6_9PEZI</name>
<dbReference type="STRING" id="708197.A0A161WAW6"/>
<dbReference type="EMBL" id="LFIV01000122">
    <property type="protein sequence ID" value="KZL68673.1"/>
    <property type="molecule type" value="Genomic_DNA"/>
</dbReference>
<feature type="region of interest" description="Disordered" evidence="1">
    <location>
        <begin position="31"/>
        <end position="67"/>
    </location>
</feature>
<evidence type="ECO:0000256" key="1">
    <source>
        <dbReference type="SAM" id="MobiDB-lite"/>
    </source>
</evidence>
<dbReference type="AlphaFoldDB" id="A0A161WAW6"/>
<dbReference type="Gene3D" id="2.120.10.30">
    <property type="entry name" value="TolB, C-terminal domain"/>
    <property type="match status" value="1"/>
</dbReference>
<reference evidence="3 4" key="1">
    <citation type="submission" date="2015-06" db="EMBL/GenBank/DDBJ databases">
        <title>Survival trade-offs in plant roots during colonization by closely related pathogenic and mutualistic fungi.</title>
        <authorList>
            <person name="Hacquard S."/>
            <person name="Kracher B."/>
            <person name="Hiruma K."/>
            <person name="Weinman A."/>
            <person name="Muench P."/>
            <person name="Garrido Oter R."/>
            <person name="Ver Loren van Themaat E."/>
            <person name="Dallerey J.-F."/>
            <person name="Damm U."/>
            <person name="Henrissat B."/>
            <person name="Lespinet O."/>
            <person name="Thon M."/>
            <person name="Kemen E."/>
            <person name="McHardy A.C."/>
            <person name="Schulze-Lefert P."/>
            <person name="O'Connell R.J."/>
        </authorList>
    </citation>
    <scope>NUCLEOTIDE SEQUENCE [LARGE SCALE GENOMIC DNA]</scope>
    <source>
        <strain evidence="3 4">0861</strain>
    </source>
</reference>
<organism evidence="3 4">
    <name type="scientific">Colletotrichum tofieldiae</name>
    <dbReference type="NCBI Taxonomy" id="708197"/>
    <lineage>
        <taxon>Eukaryota</taxon>
        <taxon>Fungi</taxon>
        <taxon>Dikarya</taxon>
        <taxon>Ascomycota</taxon>
        <taxon>Pezizomycotina</taxon>
        <taxon>Sordariomycetes</taxon>
        <taxon>Hypocreomycetidae</taxon>
        <taxon>Glomerellales</taxon>
        <taxon>Glomerellaceae</taxon>
        <taxon>Colletotrichum</taxon>
        <taxon>Colletotrichum spaethianum species complex</taxon>
    </lineage>
</organism>
<evidence type="ECO:0000313" key="4">
    <source>
        <dbReference type="Proteomes" id="UP000076552"/>
    </source>
</evidence>
<gene>
    <name evidence="3" type="ORF">CT0861_03837</name>
</gene>
<comment type="caution">
    <text evidence="3">The sequence shown here is derived from an EMBL/GenBank/DDBJ whole genome shotgun (WGS) entry which is preliminary data.</text>
</comment>
<keyword evidence="4" id="KW-1185">Reference proteome</keyword>
<keyword evidence="2" id="KW-0732">Signal</keyword>
<evidence type="ECO:0000313" key="3">
    <source>
        <dbReference type="EMBL" id="KZL68673.1"/>
    </source>
</evidence>
<feature type="signal peptide" evidence="2">
    <location>
        <begin position="1"/>
        <end position="21"/>
    </location>
</feature>
<keyword evidence="3" id="KW-0378">Hydrolase</keyword>
<sequence>MRLTPIFNSFLAAASVAHASADEEQARLGHNTHEGLHGSPDPKLSGGSPRVPPPPESEPITVTELPLPPVTADEDVGGCTLDINPNETGCIGVSPNLQNGNFLPDDLHVVASVNFTGAPAAPSPASIYSGLQLIIVKVDGTTFPNGDAWKCVTCGIPVENQLGRSELLDYPQTFNDGRRVLAGPQIIECSAQLASEACTPDQVHIYPIRWNTAVDGTGLGGRIRELRIHPGNEHLGFNSFTIASGKVGQFGYIGRLSFNPSPTSGEPLAPRYDLINVNILFNPNGKKPIEVDQEDSGKLRINYDAITVGELRGFSGTGNEITYIGYPAESSNIDVFAVHLSTGKVRRLTTHPEYVDPVDISPDDQWTVVMDTRGTGRQMFMAGLRGIPPLTDLITTSAVSSIRNNGKRRFFQPWLIDTHGDRGSYFGQQINREGSGVPGSGAVNDPEWNGRADPKWSHDGTRIVYYQALTTSPDCGGENPLPCYPSTAPRGRTERMMIAHLTSRQPLVLASVRPLNDTIPWATLYVPGDQIPERPFPTLGNFTLKGKVDGWADIVITPKSGGELPGTIAVEYHDFSDDGLNVLVGTEVVTVVNPTPTLESLHWFSDLVQTGPNNGTKKTSTDGFHLNIDIMVNIFQASGSLITTINGKEWVQPANGT</sequence>
<dbReference type="SUPFAM" id="SSF82171">
    <property type="entry name" value="DPP6 N-terminal domain-like"/>
    <property type="match status" value="1"/>
</dbReference>
<proteinExistence type="predicted"/>
<protein>
    <submittedName>
        <fullName evidence="3">Saponin hydrolase</fullName>
    </submittedName>
</protein>
<dbReference type="GO" id="GO:0016787">
    <property type="term" value="F:hydrolase activity"/>
    <property type="evidence" value="ECO:0007669"/>
    <property type="project" value="UniProtKB-KW"/>
</dbReference>